<proteinExistence type="predicted"/>
<dbReference type="WormBase" id="SRAE_2000234700">
    <property type="protein sequence ID" value="SRP10815"/>
    <property type="gene ID" value="WBGene00262557"/>
</dbReference>
<reference evidence="3" key="2">
    <citation type="submission" date="2020-12" db="UniProtKB">
        <authorList>
            <consortium name="WormBaseParasite"/>
        </authorList>
    </citation>
    <scope>IDENTIFICATION</scope>
</reference>
<dbReference type="AlphaFoldDB" id="A0A090LD58"/>
<evidence type="ECO:0000313" key="1">
    <source>
        <dbReference type="EMBL" id="CEF67686.1"/>
    </source>
</evidence>
<dbReference type="EMBL" id="LN609529">
    <property type="protein sequence ID" value="CEF67686.1"/>
    <property type="molecule type" value="Genomic_DNA"/>
</dbReference>
<dbReference type="WBParaSite" id="SRAE_2000234700.1">
    <property type="protein sequence ID" value="SRAE_2000234700.1"/>
    <property type="gene ID" value="WBGene00262557"/>
</dbReference>
<evidence type="ECO:0000313" key="2">
    <source>
        <dbReference type="Proteomes" id="UP000035682"/>
    </source>
</evidence>
<keyword evidence="2" id="KW-1185">Reference proteome</keyword>
<accession>A0A090LD58</accession>
<protein>
    <submittedName>
        <fullName evidence="1 3">Uncharacterized protein</fullName>
    </submittedName>
</protein>
<gene>
    <name evidence="1 3 4" type="ORF">SRAE_2000234700</name>
</gene>
<organism evidence="1">
    <name type="scientific">Strongyloides ratti</name>
    <name type="common">Parasitic roundworm</name>
    <dbReference type="NCBI Taxonomy" id="34506"/>
    <lineage>
        <taxon>Eukaryota</taxon>
        <taxon>Metazoa</taxon>
        <taxon>Ecdysozoa</taxon>
        <taxon>Nematoda</taxon>
        <taxon>Chromadorea</taxon>
        <taxon>Rhabditida</taxon>
        <taxon>Tylenchina</taxon>
        <taxon>Panagrolaimomorpha</taxon>
        <taxon>Strongyloidoidea</taxon>
        <taxon>Strongyloididae</taxon>
        <taxon>Strongyloides</taxon>
    </lineage>
</organism>
<dbReference type="Proteomes" id="UP000035682">
    <property type="component" value="Unplaced"/>
</dbReference>
<name>A0A090LD58_STRRB</name>
<evidence type="ECO:0000313" key="3">
    <source>
        <dbReference type="WBParaSite" id="SRAE_2000234700.1"/>
    </source>
</evidence>
<sequence>MSTFYQEYDYRLSSYNYGTEILGGFAFPITEPILNSKRIISQRDLNVSQRIPGLEPFLLGFSTPLVNRTINQIGDSMEEKTHYVENSFHTTTIDFNKYERRNVLCGNYNESDKLFYLYSVNELGSQKKIYEHILEHHEGERKVEMPEICLKRRDKIKEINEKCAISIYESLNPIIEMSMYENDNGQNKIWLRNTKSLDLFDCKSREAKKIYKGYVKVLNQIPYMPDEICFTDSSGFAWYGEIESANYMRMKFNDPLINLVTTDSPRTFYGSNNTCVYEFDYRECSNAQDNIVIQESNLLSDCSSNGYDESHVDGKSLFSIKFLISPPEHRNNLILVTNRFYALFDNRYLSKPILRLPHNIYDGGDYVHFSQKGIKFNPSSNSDINGKLYMIYNLSKNVEPGVWYTGLFHNEKENIFSSTNITSELPKYENIVKYFSNKIPRDLRHYHSKLDNLTYGVYARSVCHITRDDNSEKGFIFRSNSDGSIWYDVIALNAHNLSYDEVNATTINTCNKFWNNQSVLMVKHYVDCVRFEKTQAVNTLWNCLFYGFSNKLKKDKPPFNQVTLKLPELSEIKSKPLTLGITKNIKEKTNLDGLVKLIKEMPEEYELSNIVLKNMNLPAKNN</sequence>
<evidence type="ECO:0000313" key="4">
    <source>
        <dbReference type="WormBase" id="SRAE_2000234700"/>
    </source>
</evidence>
<dbReference type="GeneID" id="36380051"/>
<dbReference type="OrthoDB" id="24893at2759"/>
<dbReference type="OMA" id="WSINDNS"/>
<dbReference type="RefSeq" id="XP_024506886.1">
    <property type="nucleotide sequence ID" value="XM_024653406.1"/>
</dbReference>
<reference evidence="1 2" key="1">
    <citation type="submission" date="2014-09" db="EMBL/GenBank/DDBJ databases">
        <authorList>
            <person name="Martin A.A."/>
        </authorList>
    </citation>
    <scope>NUCLEOTIDE SEQUENCE</scope>
    <source>
        <strain evidence="2">ED321</strain>
        <strain evidence="1">ED321 Heterogonic</strain>
    </source>
</reference>
<dbReference type="CTD" id="36380051"/>